<keyword evidence="1" id="KW-1133">Transmembrane helix</keyword>
<organism evidence="2">
    <name type="scientific">Chlorobium chlorochromatii (strain CaD3)</name>
    <dbReference type="NCBI Taxonomy" id="340177"/>
    <lineage>
        <taxon>Bacteria</taxon>
        <taxon>Pseudomonadati</taxon>
        <taxon>Chlorobiota</taxon>
        <taxon>Chlorobiia</taxon>
        <taxon>Chlorobiales</taxon>
        <taxon>Chlorobiaceae</taxon>
        <taxon>Chlorobium/Pelodictyon group</taxon>
        <taxon>Chlorobium</taxon>
    </lineage>
</organism>
<keyword evidence="1" id="KW-0812">Transmembrane</keyword>
<proteinExistence type="predicted"/>
<protein>
    <submittedName>
        <fullName evidence="2">Uncharacterized protein</fullName>
    </submittedName>
</protein>
<dbReference type="EMBL" id="CP000108">
    <property type="protein sequence ID" value="ABB27906.1"/>
    <property type="molecule type" value="Genomic_DNA"/>
</dbReference>
<dbReference type="KEGG" id="cch:Cag_0633"/>
<reference evidence="2" key="1">
    <citation type="submission" date="2005-08" db="EMBL/GenBank/DDBJ databases">
        <title>Complete sequence of Chlorobium chlorochromatii CaD3.</title>
        <authorList>
            <person name="Copeland A."/>
            <person name="Lucas S."/>
            <person name="Lapidus A."/>
            <person name="Barry K."/>
            <person name="Detter J.C."/>
            <person name="Glavina T."/>
            <person name="Hammon N."/>
            <person name="Israni S."/>
            <person name="Pitluck S."/>
            <person name="Bryant D."/>
            <person name="Schmutz J."/>
            <person name="Larimer F."/>
            <person name="Land M."/>
            <person name="Kyrpides N."/>
            <person name="Ivanova N."/>
            <person name="Richardson P."/>
        </authorList>
    </citation>
    <scope>NUCLEOTIDE SEQUENCE [LARGE SCALE GENOMIC DNA]</scope>
    <source>
        <strain evidence="2">CaD3</strain>
    </source>
</reference>
<dbReference type="AlphaFoldDB" id="Q3ASW9"/>
<evidence type="ECO:0000313" key="2">
    <source>
        <dbReference type="EMBL" id="ABB27906.1"/>
    </source>
</evidence>
<accession>Q3ASW9</accession>
<evidence type="ECO:0000256" key="1">
    <source>
        <dbReference type="SAM" id="Phobius"/>
    </source>
</evidence>
<keyword evidence="1" id="KW-0472">Membrane</keyword>
<dbReference type="InterPro" id="IPR036259">
    <property type="entry name" value="MFS_trans_sf"/>
</dbReference>
<feature type="transmembrane region" description="Helical" evidence="1">
    <location>
        <begin position="20"/>
        <end position="40"/>
    </location>
</feature>
<feature type="transmembrane region" description="Helical" evidence="1">
    <location>
        <begin position="46"/>
        <end position="67"/>
    </location>
</feature>
<dbReference type="OrthoDB" id="598319at2"/>
<dbReference type="HOGENOM" id="CLU_192975_0_0_10"/>
<sequence length="82" mass="9029">MSIFNDAEKRKRLMKGGLPLILAVAWMPIVGMVVLVIIGAPLATLVGWPFTFVLVGAVTLSLLWLFLKLFRKSGHKIKQGNP</sequence>
<name>Q3ASW9_CHLCH</name>
<dbReference type="SUPFAM" id="SSF103473">
    <property type="entry name" value="MFS general substrate transporter"/>
    <property type="match status" value="1"/>
</dbReference>
<dbReference type="STRING" id="340177.Cag_0633"/>
<gene>
    <name evidence="2" type="ordered locus">Cag_0633</name>
</gene>